<dbReference type="AlphaFoldDB" id="A0AAD5WDB5"/>
<evidence type="ECO:0000256" key="1">
    <source>
        <dbReference type="SAM" id="Phobius"/>
    </source>
</evidence>
<proteinExistence type="predicted"/>
<keyword evidence="1" id="KW-1133">Transmembrane helix</keyword>
<organism evidence="2 3">
    <name type="scientific">Parelaphostrongylus tenuis</name>
    <name type="common">Meningeal worm</name>
    <dbReference type="NCBI Taxonomy" id="148309"/>
    <lineage>
        <taxon>Eukaryota</taxon>
        <taxon>Metazoa</taxon>
        <taxon>Ecdysozoa</taxon>
        <taxon>Nematoda</taxon>
        <taxon>Chromadorea</taxon>
        <taxon>Rhabditida</taxon>
        <taxon>Rhabditina</taxon>
        <taxon>Rhabditomorpha</taxon>
        <taxon>Strongyloidea</taxon>
        <taxon>Metastrongylidae</taxon>
        <taxon>Parelaphostrongylus</taxon>
    </lineage>
</organism>
<keyword evidence="3" id="KW-1185">Reference proteome</keyword>
<reference evidence="2" key="1">
    <citation type="submission" date="2021-06" db="EMBL/GenBank/DDBJ databases">
        <title>Parelaphostrongylus tenuis whole genome reference sequence.</title>
        <authorList>
            <person name="Garwood T.J."/>
            <person name="Larsen P.A."/>
            <person name="Fountain-Jones N.M."/>
            <person name="Garbe J.R."/>
            <person name="Macchietto M.G."/>
            <person name="Kania S.A."/>
            <person name="Gerhold R.W."/>
            <person name="Richards J.E."/>
            <person name="Wolf T.M."/>
        </authorList>
    </citation>
    <scope>NUCLEOTIDE SEQUENCE</scope>
    <source>
        <strain evidence="2">MNPRO001-30</strain>
        <tissue evidence="2">Meninges</tissue>
    </source>
</reference>
<sequence>MLKRCPFCVEKRDFMEVYPARSEADFYKAYDPWVGITTAILLSLFFLAITVKYCVRCLVRKWRMHQFYKRTPPDDRIVDEKFITSEIL</sequence>
<evidence type="ECO:0000313" key="2">
    <source>
        <dbReference type="EMBL" id="KAJ1366128.1"/>
    </source>
</evidence>
<keyword evidence="1" id="KW-0472">Membrane</keyword>
<keyword evidence="1" id="KW-0812">Transmembrane</keyword>
<feature type="transmembrane region" description="Helical" evidence="1">
    <location>
        <begin position="33"/>
        <end position="55"/>
    </location>
</feature>
<name>A0AAD5WDB5_PARTN</name>
<comment type="caution">
    <text evidence="2">The sequence shown here is derived from an EMBL/GenBank/DDBJ whole genome shotgun (WGS) entry which is preliminary data.</text>
</comment>
<gene>
    <name evidence="2" type="ORF">KIN20_026726</name>
</gene>
<dbReference type="EMBL" id="JAHQIW010005473">
    <property type="protein sequence ID" value="KAJ1366128.1"/>
    <property type="molecule type" value="Genomic_DNA"/>
</dbReference>
<protein>
    <submittedName>
        <fullName evidence="2">Uncharacterized protein</fullName>
    </submittedName>
</protein>
<dbReference type="Proteomes" id="UP001196413">
    <property type="component" value="Unassembled WGS sequence"/>
</dbReference>
<evidence type="ECO:0000313" key="3">
    <source>
        <dbReference type="Proteomes" id="UP001196413"/>
    </source>
</evidence>
<accession>A0AAD5WDB5</accession>